<dbReference type="AlphaFoldDB" id="A0A4Z1I263"/>
<evidence type="ECO:0000256" key="1">
    <source>
        <dbReference type="SAM" id="MobiDB-lite"/>
    </source>
</evidence>
<feature type="compositionally biased region" description="Polar residues" evidence="1">
    <location>
        <begin position="22"/>
        <end position="35"/>
    </location>
</feature>
<protein>
    <submittedName>
        <fullName evidence="2">Uncharacterized protein</fullName>
    </submittedName>
</protein>
<evidence type="ECO:0000313" key="3">
    <source>
        <dbReference type="Proteomes" id="UP000297527"/>
    </source>
</evidence>
<feature type="region of interest" description="Disordered" evidence="1">
    <location>
        <begin position="1"/>
        <end position="60"/>
    </location>
</feature>
<feature type="compositionally biased region" description="Pro residues" evidence="1">
    <location>
        <begin position="46"/>
        <end position="60"/>
    </location>
</feature>
<proteinExistence type="predicted"/>
<comment type="caution">
    <text evidence="2">The sequence shown here is derived from an EMBL/GenBank/DDBJ whole genome shotgun (WGS) entry which is preliminary data.</text>
</comment>
<feature type="compositionally biased region" description="Low complexity" evidence="1">
    <location>
        <begin position="1"/>
        <end position="21"/>
    </location>
</feature>
<evidence type="ECO:0000313" key="2">
    <source>
        <dbReference type="EMBL" id="TGO55749.1"/>
    </source>
</evidence>
<dbReference type="Proteomes" id="UP000297527">
    <property type="component" value="Unassembled WGS sequence"/>
</dbReference>
<keyword evidence="3" id="KW-1185">Reference proteome</keyword>
<sequence>MSETNDSIPENNPENNPDNSIRSPQATPTIQFNSHNELDAYDIPTPNSPPPPYSRAPSPHPLAPPPYILCTCSSPLSERESAVAPLLLFLLRLPSHGAPVRIPGI</sequence>
<reference evidence="2 3" key="1">
    <citation type="submission" date="2017-12" db="EMBL/GenBank/DDBJ databases">
        <title>Comparative genomics of Botrytis spp.</title>
        <authorList>
            <person name="Valero-Jimenez C.A."/>
            <person name="Tapia P."/>
            <person name="Veloso J."/>
            <person name="Silva-Moreno E."/>
            <person name="Staats M."/>
            <person name="Valdes J.H."/>
            <person name="Van Kan J.A.L."/>
        </authorList>
    </citation>
    <scope>NUCLEOTIDE SEQUENCE [LARGE SCALE GENOMIC DNA]</scope>
    <source>
        <strain evidence="2 3">MUCL11595</strain>
    </source>
</reference>
<organism evidence="2 3">
    <name type="scientific">Botryotinia convoluta</name>
    <dbReference type="NCBI Taxonomy" id="54673"/>
    <lineage>
        <taxon>Eukaryota</taxon>
        <taxon>Fungi</taxon>
        <taxon>Dikarya</taxon>
        <taxon>Ascomycota</taxon>
        <taxon>Pezizomycotina</taxon>
        <taxon>Leotiomycetes</taxon>
        <taxon>Helotiales</taxon>
        <taxon>Sclerotiniaceae</taxon>
        <taxon>Botryotinia</taxon>
    </lineage>
</organism>
<accession>A0A4Z1I263</accession>
<dbReference type="EMBL" id="PQXN01000087">
    <property type="protein sequence ID" value="TGO55749.1"/>
    <property type="molecule type" value="Genomic_DNA"/>
</dbReference>
<name>A0A4Z1I263_9HELO</name>
<gene>
    <name evidence="2" type="ORF">BCON_0087g00020</name>
</gene>